<dbReference type="GO" id="GO:0030246">
    <property type="term" value="F:carbohydrate binding"/>
    <property type="evidence" value="ECO:0007669"/>
    <property type="project" value="UniProtKB-UniRule"/>
</dbReference>
<evidence type="ECO:0000313" key="5">
    <source>
        <dbReference type="Proteomes" id="UP000008792"/>
    </source>
</evidence>
<dbReference type="Pfam" id="PF00337">
    <property type="entry name" value="Gal-bind_lectin"/>
    <property type="match status" value="1"/>
</dbReference>
<evidence type="ECO:0000256" key="2">
    <source>
        <dbReference type="RuleBase" id="RU102079"/>
    </source>
</evidence>
<dbReference type="InterPro" id="IPR001079">
    <property type="entry name" value="Galectin_CRD"/>
</dbReference>
<protein>
    <recommendedName>
        <fullName evidence="2">Galectin</fullName>
    </recommendedName>
</protein>
<dbReference type="EMBL" id="CH940661">
    <property type="protein sequence ID" value="KRF85494.1"/>
    <property type="molecule type" value="Genomic_DNA"/>
</dbReference>
<keyword evidence="1 2" id="KW-0430">Lectin</keyword>
<reference evidence="4 5" key="1">
    <citation type="journal article" date="2007" name="Nature">
        <title>Evolution of genes and genomes on the Drosophila phylogeny.</title>
        <authorList>
            <consortium name="Drosophila 12 Genomes Consortium"/>
            <person name="Clark A.G."/>
            <person name="Eisen M.B."/>
            <person name="Smith D.R."/>
            <person name="Bergman C.M."/>
            <person name="Oliver B."/>
            <person name="Markow T.A."/>
            <person name="Kaufman T.C."/>
            <person name="Kellis M."/>
            <person name="Gelbart W."/>
            <person name="Iyer V.N."/>
            <person name="Pollard D.A."/>
            <person name="Sackton T.B."/>
            <person name="Larracuente A.M."/>
            <person name="Singh N.D."/>
            <person name="Abad J.P."/>
            <person name="Abt D.N."/>
            <person name="Adryan B."/>
            <person name="Aguade M."/>
            <person name="Akashi H."/>
            <person name="Anderson W.W."/>
            <person name="Aquadro C.F."/>
            <person name="Ardell D.H."/>
            <person name="Arguello R."/>
            <person name="Artieri C.G."/>
            <person name="Barbash D.A."/>
            <person name="Barker D."/>
            <person name="Barsanti P."/>
            <person name="Batterham P."/>
            <person name="Batzoglou S."/>
            <person name="Begun D."/>
            <person name="Bhutkar A."/>
            <person name="Blanco E."/>
            <person name="Bosak S.A."/>
            <person name="Bradley R.K."/>
            <person name="Brand A.D."/>
            <person name="Brent M.R."/>
            <person name="Brooks A.N."/>
            <person name="Brown R.H."/>
            <person name="Butlin R.K."/>
            <person name="Caggese C."/>
            <person name="Calvi B.R."/>
            <person name="Bernardo de Carvalho A."/>
            <person name="Caspi A."/>
            <person name="Castrezana S."/>
            <person name="Celniker S.E."/>
            <person name="Chang J.L."/>
            <person name="Chapple C."/>
            <person name="Chatterji S."/>
            <person name="Chinwalla A."/>
            <person name="Civetta A."/>
            <person name="Clifton S.W."/>
            <person name="Comeron J.M."/>
            <person name="Costello J.C."/>
            <person name="Coyne J.A."/>
            <person name="Daub J."/>
            <person name="David R.G."/>
            <person name="Delcher A.L."/>
            <person name="Delehaunty K."/>
            <person name="Do C.B."/>
            <person name="Ebling H."/>
            <person name="Edwards K."/>
            <person name="Eickbush T."/>
            <person name="Evans J.D."/>
            <person name="Filipski A."/>
            <person name="Findeiss S."/>
            <person name="Freyhult E."/>
            <person name="Fulton L."/>
            <person name="Fulton R."/>
            <person name="Garcia A.C."/>
            <person name="Gardiner A."/>
            <person name="Garfield D.A."/>
            <person name="Garvin B.E."/>
            <person name="Gibson G."/>
            <person name="Gilbert D."/>
            <person name="Gnerre S."/>
            <person name="Godfrey J."/>
            <person name="Good R."/>
            <person name="Gotea V."/>
            <person name="Gravely B."/>
            <person name="Greenberg A.J."/>
            <person name="Griffiths-Jones S."/>
            <person name="Gross S."/>
            <person name="Guigo R."/>
            <person name="Gustafson E.A."/>
            <person name="Haerty W."/>
            <person name="Hahn M.W."/>
            <person name="Halligan D.L."/>
            <person name="Halpern A.L."/>
            <person name="Halter G.M."/>
            <person name="Han M.V."/>
            <person name="Heger A."/>
            <person name="Hillier L."/>
            <person name="Hinrichs A.S."/>
            <person name="Holmes I."/>
            <person name="Hoskins R.A."/>
            <person name="Hubisz M.J."/>
            <person name="Hultmark D."/>
            <person name="Huntley M.A."/>
            <person name="Jaffe D.B."/>
            <person name="Jagadeeshan S."/>
            <person name="Jeck W.R."/>
            <person name="Johnson J."/>
            <person name="Jones C.D."/>
            <person name="Jordan W.C."/>
            <person name="Karpen G.H."/>
            <person name="Kataoka E."/>
            <person name="Keightley P.D."/>
            <person name="Kheradpour P."/>
            <person name="Kirkness E.F."/>
            <person name="Koerich L.B."/>
            <person name="Kristiansen K."/>
            <person name="Kudrna D."/>
            <person name="Kulathinal R.J."/>
            <person name="Kumar S."/>
            <person name="Kwok R."/>
            <person name="Lander E."/>
            <person name="Langley C.H."/>
            <person name="Lapoint R."/>
            <person name="Lazzaro B.P."/>
            <person name="Lee S.J."/>
            <person name="Levesque L."/>
            <person name="Li R."/>
            <person name="Lin C.F."/>
            <person name="Lin M.F."/>
            <person name="Lindblad-Toh K."/>
            <person name="Llopart A."/>
            <person name="Long M."/>
            <person name="Low L."/>
            <person name="Lozovsky E."/>
            <person name="Lu J."/>
            <person name="Luo M."/>
            <person name="Machado C.A."/>
            <person name="Makalowski W."/>
            <person name="Marzo M."/>
            <person name="Matsuda M."/>
            <person name="Matzkin L."/>
            <person name="McAllister B."/>
            <person name="McBride C.S."/>
            <person name="McKernan B."/>
            <person name="McKernan K."/>
            <person name="Mendez-Lago M."/>
            <person name="Minx P."/>
            <person name="Mollenhauer M.U."/>
            <person name="Montooth K."/>
            <person name="Mount S.M."/>
            <person name="Mu X."/>
            <person name="Myers E."/>
            <person name="Negre B."/>
            <person name="Newfeld S."/>
            <person name="Nielsen R."/>
            <person name="Noor M.A."/>
            <person name="O'Grady P."/>
            <person name="Pachter L."/>
            <person name="Papaceit M."/>
            <person name="Parisi M.J."/>
            <person name="Parisi M."/>
            <person name="Parts L."/>
            <person name="Pedersen J.S."/>
            <person name="Pesole G."/>
            <person name="Phillippy A.M."/>
            <person name="Ponting C.P."/>
            <person name="Pop M."/>
            <person name="Porcelli D."/>
            <person name="Powell J.R."/>
            <person name="Prohaska S."/>
            <person name="Pruitt K."/>
            <person name="Puig M."/>
            <person name="Quesneville H."/>
            <person name="Ram K.R."/>
            <person name="Rand D."/>
            <person name="Rasmussen M.D."/>
            <person name="Reed L.K."/>
            <person name="Reenan R."/>
            <person name="Reily A."/>
            <person name="Remington K.A."/>
            <person name="Rieger T.T."/>
            <person name="Ritchie M.G."/>
            <person name="Robin C."/>
            <person name="Rogers Y.H."/>
            <person name="Rohde C."/>
            <person name="Rozas J."/>
            <person name="Rubenfield M.J."/>
            <person name="Ruiz A."/>
            <person name="Russo S."/>
            <person name="Salzberg S.L."/>
            <person name="Sanchez-Gracia A."/>
            <person name="Saranga D.J."/>
            <person name="Sato H."/>
            <person name="Schaeffer S.W."/>
            <person name="Schatz M.C."/>
            <person name="Schlenke T."/>
            <person name="Schwartz R."/>
            <person name="Segarra C."/>
            <person name="Singh R.S."/>
            <person name="Sirot L."/>
            <person name="Sirota M."/>
            <person name="Sisneros N.B."/>
            <person name="Smith C.D."/>
            <person name="Smith T.F."/>
            <person name="Spieth J."/>
            <person name="Stage D.E."/>
            <person name="Stark A."/>
            <person name="Stephan W."/>
            <person name="Strausberg R.L."/>
            <person name="Strempel S."/>
            <person name="Sturgill D."/>
            <person name="Sutton G."/>
            <person name="Sutton G.G."/>
            <person name="Tao W."/>
            <person name="Teichmann S."/>
            <person name="Tobari Y.N."/>
            <person name="Tomimura Y."/>
            <person name="Tsolas J.M."/>
            <person name="Valente V.L."/>
            <person name="Venter E."/>
            <person name="Venter J.C."/>
            <person name="Vicario S."/>
            <person name="Vieira F.G."/>
            <person name="Vilella A.J."/>
            <person name="Villasante A."/>
            <person name="Walenz B."/>
            <person name="Wang J."/>
            <person name="Wasserman M."/>
            <person name="Watts T."/>
            <person name="Wilson D."/>
            <person name="Wilson R.K."/>
            <person name="Wing R.A."/>
            <person name="Wolfner M.F."/>
            <person name="Wong A."/>
            <person name="Wong G.K."/>
            <person name="Wu C.I."/>
            <person name="Wu G."/>
            <person name="Yamamoto D."/>
            <person name="Yang H.P."/>
            <person name="Yang S.P."/>
            <person name="Yorke J.A."/>
            <person name="Yoshida K."/>
            <person name="Zdobnov E."/>
            <person name="Zhang P."/>
            <person name="Zhang Y."/>
            <person name="Zimin A.V."/>
            <person name="Baldwin J."/>
            <person name="Abdouelleil A."/>
            <person name="Abdulkadir J."/>
            <person name="Abebe A."/>
            <person name="Abera B."/>
            <person name="Abreu J."/>
            <person name="Acer S.C."/>
            <person name="Aftuck L."/>
            <person name="Alexander A."/>
            <person name="An P."/>
            <person name="Anderson E."/>
            <person name="Anderson S."/>
            <person name="Arachi H."/>
            <person name="Azer M."/>
            <person name="Bachantsang P."/>
            <person name="Barry A."/>
            <person name="Bayul T."/>
            <person name="Berlin A."/>
            <person name="Bessette D."/>
            <person name="Bloom T."/>
            <person name="Blye J."/>
            <person name="Boguslavskiy L."/>
            <person name="Bonnet C."/>
            <person name="Boukhgalter B."/>
            <person name="Bourzgui I."/>
            <person name="Brown A."/>
            <person name="Cahill P."/>
            <person name="Channer S."/>
            <person name="Cheshatsang Y."/>
            <person name="Chuda L."/>
            <person name="Citroen M."/>
            <person name="Collymore A."/>
            <person name="Cooke P."/>
            <person name="Costello M."/>
            <person name="D'Aco K."/>
            <person name="Daza R."/>
            <person name="De Haan G."/>
            <person name="DeGray S."/>
            <person name="DeMaso C."/>
            <person name="Dhargay N."/>
            <person name="Dooley K."/>
            <person name="Dooley E."/>
            <person name="Doricent M."/>
            <person name="Dorje P."/>
            <person name="Dorjee K."/>
            <person name="Dupes A."/>
            <person name="Elong R."/>
            <person name="Falk J."/>
            <person name="Farina A."/>
            <person name="Faro S."/>
            <person name="Ferguson D."/>
            <person name="Fisher S."/>
            <person name="Foley C.D."/>
            <person name="Franke A."/>
            <person name="Friedrich D."/>
            <person name="Gadbois L."/>
            <person name="Gearin G."/>
            <person name="Gearin C.R."/>
            <person name="Giannoukos G."/>
            <person name="Goode T."/>
            <person name="Graham J."/>
            <person name="Grandbois E."/>
            <person name="Grewal S."/>
            <person name="Gyaltsen K."/>
            <person name="Hafez N."/>
            <person name="Hagos B."/>
            <person name="Hall J."/>
            <person name="Henson C."/>
            <person name="Hollinger A."/>
            <person name="Honan T."/>
            <person name="Huard M.D."/>
            <person name="Hughes L."/>
            <person name="Hurhula B."/>
            <person name="Husby M.E."/>
            <person name="Kamat A."/>
            <person name="Kanga B."/>
            <person name="Kashin S."/>
            <person name="Khazanovich D."/>
            <person name="Kisner P."/>
            <person name="Lance K."/>
            <person name="Lara M."/>
            <person name="Lee W."/>
            <person name="Lennon N."/>
            <person name="Letendre F."/>
            <person name="LeVine R."/>
            <person name="Lipovsky A."/>
            <person name="Liu X."/>
            <person name="Liu J."/>
            <person name="Liu S."/>
            <person name="Lokyitsang T."/>
            <person name="Lokyitsang Y."/>
            <person name="Lubonja R."/>
            <person name="Lui A."/>
            <person name="MacDonald P."/>
            <person name="Magnisalis V."/>
            <person name="Maru K."/>
            <person name="Matthews C."/>
            <person name="McCusker W."/>
            <person name="McDonough S."/>
            <person name="Mehta T."/>
            <person name="Meldrim J."/>
            <person name="Meneus L."/>
            <person name="Mihai O."/>
            <person name="Mihalev A."/>
            <person name="Mihova T."/>
            <person name="Mittelman R."/>
            <person name="Mlenga V."/>
            <person name="Montmayeur A."/>
            <person name="Mulrain L."/>
            <person name="Navidi A."/>
            <person name="Naylor J."/>
            <person name="Negash T."/>
            <person name="Nguyen T."/>
            <person name="Nguyen N."/>
            <person name="Nicol R."/>
            <person name="Norbu C."/>
            <person name="Norbu N."/>
            <person name="Novod N."/>
            <person name="O'Neill B."/>
            <person name="Osman S."/>
            <person name="Markiewicz E."/>
            <person name="Oyono O.L."/>
            <person name="Patti C."/>
            <person name="Phunkhang P."/>
            <person name="Pierre F."/>
            <person name="Priest M."/>
            <person name="Raghuraman S."/>
            <person name="Rege F."/>
            <person name="Reyes R."/>
            <person name="Rise C."/>
            <person name="Rogov P."/>
            <person name="Ross K."/>
            <person name="Ryan E."/>
            <person name="Settipalli S."/>
            <person name="Shea T."/>
            <person name="Sherpa N."/>
            <person name="Shi L."/>
            <person name="Shih D."/>
            <person name="Sparrow T."/>
            <person name="Spaulding J."/>
            <person name="Stalker J."/>
            <person name="Stange-Thomann N."/>
            <person name="Stavropoulos S."/>
            <person name="Stone C."/>
            <person name="Strader C."/>
            <person name="Tesfaye S."/>
            <person name="Thomson T."/>
            <person name="Thoulutsang Y."/>
            <person name="Thoulutsang D."/>
            <person name="Topham K."/>
            <person name="Topping I."/>
            <person name="Tsamla T."/>
            <person name="Vassiliev H."/>
            <person name="Vo A."/>
            <person name="Wangchuk T."/>
            <person name="Wangdi T."/>
            <person name="Weiand M."/>
            <person name="Wilkinson J."/>
            <person name="Wilson A."/>
            <person name="Yadav S."/>
            <person name="Young G."/>
            <person name="Yu Q."/>
            <person name="Zembek L."/>
            <person name="Zhong D."/>
            <person name="Zimmer A."/>
            <person name="Zwirko Z."/>
            <person name="Jaffe D.B."/>
            <person name="Alvarez P."/>
            <person name="Brockman W."/>
            <person name="Butler J."/>
            <person name="Chin C."/>
            <person name="Gnerre S."/>
            <person name="Grabherr M."/>
            <person name="Kleber M."/>
            <person name="Mauceli E."/>
            <person name="MacCallum I."/>
        </authorList>
    </citation>
    <scope>NUCLEOTIDE SEQUENCE [LARGE SCALE GENOMIC DNA]</scope>
    <source>
        <strain evidence="5">Tucson 15010-1051.87</strain>
    </source>
</reference>
<evidence type="ECO:0000256" key="1">
    <source>
        <dbReference type="ARBA" id="ARBA00022734"/>
    </source>
</evidence>
<gene>
    <name evidence="4" type="primary">Dvir\GJ16210</name>
    <name evidence="4" type="ORF">Dvir_GJ16210</name>
</gene>
<keyword evidence="5" id="KW-1185">Reference proteome</keyword>
<dbReference type="Gene3D" id="2.60.120.200">
    <property type="match status" value="1"/>
</dbReference>
<accession>A0A0Q9WMQ3</accession>
<proteinExistence type="predicted"/>
<evidence type="ECO:0000313" key="4">
    <source>
        <dbReference type="EMBL" id="KRF85494.1"/>
    </source>
</evidence>
<name>A0A0Q9WMQ3_DROVI</name>
<dbReference type="PROSITE" id="PS51304">
    <property type="entry name" value="GALECTIN"/>
    <property type="match status" value="1"/>
</dbReference>
<evidence type="ECO:0000259" key="3">
    <source>
        <dbReference type="PROSITE" id="PS51304"/>
    </source>
</evidence>
<dbReference type="InterPro" id="IPR013320">
    <property type="entry name" value="ConA-like_dom_sf"/>
</dbReference>
<sequence>MVHGYSLLTFKHQMNPADIDMVNIRGDVKLWNVVVERVKLPPKPPTGRSLVSVSRFRLYENEKGI</sequence>
<organism evidence="4 5">
    <name type="scientific">Drosophila virilis</name>
    <name type="common">Fruit fly</name>
    <dbReference type="NCBI Taxonomy" id="7244"/>
    <lineage>
        <taxon>Eukaryota</taxon>
        <taxon>Metazoa</taxon>
        <taxon>Ecdysozoa</taxon>
        <taxon>Arthropoda</taxon>
        <taxon>Hexapoda</taxon>
        <taxon>Insecta</taxon>
        <taxon>Pterygota</taxon>
        <taxon>Neoptera</taxon>
        <taxon>Endopterygota</taxon>
        <taxon>Diptera</taxon>
        <taxon>Brachycera</taxon>
        <taxon>Muscomorpha</taxon>
        <taxon>Ephydroidea</taxon>
        <taxon>Drosophilidae</taxon>
        <taxon>Drosophila</taxon>
    </lineage>
</organism>
<dbReference type="SUPFAM" id="SSF49899">
    <property type="entry name" value="Concanavalin A-like lectins/glucanases"/>
    <property type="match status" value="1"/>
</dbReference>
<feature type="domain" description="Galectin" evidence="3">
    <location>
        <begin position="1"/>
        <end position="36"/>
    </location>
</feature>
<dbReference type="Proteomes" id="UP000008792">
    <property type="component" value="Unassembled WGS sequence"/>
</dbReference>
<dbReference type="AlphaFoldDB" id="A0A0Q9WMQ3"/>
<dbReference type="OrthoDB" id="6251307at2759"/>